<feature type="active site" description="Proton acceptor" evidence="2">
    <location>
        <position position="97"/>
    </location>
</feature>
<accession>A0A2Z3YRE4</accession>
<reference evidence="4" key="1">
    <citation type="submission" date="2017-11" db="EMBL/GenBank/DDBJ databases">
        <title>Otitis media/interna in a cat caused by the recently described species Corynebacterium provencense.</title>
        <authorList>
            <person name="Kittl S."/>
            <person name="Brodard I."/>
            <person name="Rychener L."/>
            <person name="Jores J."/>
            <person name="Roosje P."/>
            <person name="Gobeli Brawand S."/>
        </authorList>
    </citation>
    <scope>NUCLEOTIDE SEQUENCE [LARGE SCALE GENOMIC DNA]</scope>
    <source>
        <strain evidence="4">17KM38</strain>
    </source>
</reference>
<keyword evidence="4" id="KW-1185">Reference proteome</keyword>
<gene>
    <name evidence="3" type="primary">dop</name>
    <name evidence="3" type="ORF">Csp1_14300</name>
</gene>
<evidence type="ECO:0000256" key="2">
    <source>
        <dbReference type="PIRSR" id="PIRSR018077-1"/>
    </source>
</evidence>
<dbReference type="RefSeq" id="WP_110481429.1">
    <property type="nucleotide sequence ID" value="NZ_CP024988.1"/>
</dbReference>
<evidence type="ECO:0000313" key="4">
    <source>
        <dbReference type="Proteomes" id="UP000247696"/>
    </source>
</evidence>
<protein>
    <submittedName>
        <fullName evidence="3">Pup deamidase/depupylase</fullName>
        <ecNumber evidence="3">3.4.-.-</ecNumber>
    </submittedName>
</protein>
<name>A0A2Z3YRE4_9CORY</name>
<dbReference type="STRING" id="1737425.GCA_900049755_01969"/>
<proteinExistence type="inferred from homology"/>
<comment type="similarity">
    <text evidence="1">Belongs to the Pup ligase/Pup deamidase family. Pup deamidase subfamily.</text>
</comment>
<dbReference type="Pfam" id="PF03136">
    <property type="entry name" value="Pup_ligase"/>
    <property type="match status" value="1"/>
</dbReference>
<dbReference type="GO" id="GO:0005524">
    <property type="term" value="F:ATP binding"/>
    <property type="evidence" value="ECO:0007669"/>
    <property type="project" value="TreeGrafter"/>
</dbReference>
<dbReference type="NCBIfam" id="TIGR03688">
    <property type="entry name" value="depupylase_Dop"/>
    <property type="match status" value="1"/>
</dbReference>
<dbReference type="EMBL" id="CP024988">
    <property type="protein sequence ID" value="AWT26221.1"/>
    <property type="molecule type" value="Genomic_DNA"/>
</dbReference>
<dbReference type="GO" id="GO:0008233">
    <property type="term" value="F:peptidase activity"/>
    <property type="evidence" value="ECO:0007669"/>
    <property type="project" value="InterPro"/>
</dbReference>
<keyword evidence="3" id="KW-0378">Hydrolase</keyword>
<dbReference type="GO" id="GO:0016811">
    <property type="term" value="F:hydrolase activity, acting on carbon-nitrogen (but not peptide) bonds, in linear amides"/>
    <property type="evidence" value="ECO:0007669"/>
    <property type="project" value="InterPro"/>
</dbReference>
<dbReference type="EC" id="3.4.-.-" evidence="3"/>
<sequence>MNRPRRILGTETEFGIITPDDPTTSPIESSTRAVVAYAAASGAGVDRRTRWDYAQESPLRDVRGFDLRRYRTAPVIDPNSLGNANVVTTSGARFYVDHAHPEYSSPETTDAWDAVIWDKAGELMMHEAARAAGEVEGRPRLQIHKNNVDGKGASYGAHENYLYPRAYDTAAVQAALVPHFVTRQVYTGAGRVGIGQTGGTPGFQISQRADYIETTVSLETTLNRGIINTRDEPHSGSDWARMHVIIGDANLSEFATFLKLGTTALVLDAVGAGVDFTDLALLDPVEAVREVSRDLSCARPLRLYGGRELTAVQIQQEIRDRTVQALDIDAAGRDDLVVELWGEILGDLARDPLSTADRLDWTAKYSLLDAYRSRGLDWGDPRLSLVDIQYHDIDPDKGLYHALVRRGRIRTLVPAADIRAAVTTPPRTTRAWLRGEVTRRFPDSLLAANWDSLVLDVEHDGSTATRVRMPDPARATAAELEEALLTVASPGELVTVLDRLLPGCVTPVPGS</sequence>
<evidence type="ECO:0000313" key="3">
    <source>
        <dbReference type="EMBL" id="AWT26221.1"/>
    </source>
</evidence>
<dbReference type="Proteomes" id="UP000247696">
    <property type="component" value="Chromosome"/>
</dbReference>
<dbReference type="GO" id="GO:0070490">
    <property type="term" value="P:protein pupylation"/>
    <property type="evidence" value="ECO:0007669"/>
    <property type="project" value="TreeGrafter"/>
</dbReference>
<dbReference type="PANTHER" id="PTHR42307:SF2">
    <property type="entry name" value="PUP DEAMIDASE_DEPUPYLASE"/>
    <property type="match status" value="1"/>
</dbReference>
<organism evidence="3 4">
    <name type="scientific">Corynebacterium provencense</name>
    <dbReference type="NCBI Taxonomy" id="1737425"/>
    <lineage>
        <taxon>Bacteria</taxon>
        <taxon>Bacillati</taxon>
        <taxon>Actinomycetota</taxon>
        <taxon>Actinomycetes</taxon>
        <taxon>Mycobacteriales</taxon>
        <taxon>Corynebacteriaceae</taxon>
        <taxon>Corynebacterium</taxon>
    </lineage>
</organism>
<dbReference type="PIRSF" id="PIRSF018077">
    <property type="entry name" value="UCP018077"/>
    <property type="match status" value="1"/>
</dbReference>
<dbReference type="KEGG" id="cpre:Csp1_14300"/>
<dbReference type="InterPro" id="IPR004347">
    <property type="entry name" value="Pup_ligase/deamidase"/>
</dbReference>
<dbReference type="GO" id="GO:0010498">
    <property type="term" value="P:proteasomal protein catabolic process"/>
    <property type="evidence" value="ECO:0007669"/>
    <property type="project" value="InterPro"/>
</dbReference>
<dbReference type="GO" id="GO:0019941">
    <property type="term" value="P:modification-dependent protein catabolic process"/>
    <property type="evidence" value="ECO:0007669"/>
    <property type="project" value="InterPro"/>
</dbReference>
<dbReference type="AlphaFoldDB" id="A0A2Z3YRE4"/>
<dbReference type="InterPro" id="IPR022366">
    <property type="entry name" value="Pup_deamidase"/>
</dbReference>
<dbReference type="OrthoDB" id="9760627at2"/>
<dbReference type="PANTHER" id="PTHR42307">
    <property type="entry name" value="PUP DEAMIDASE/DEPUPYLASE"/>
    <property type="match status" value="1"/>
</dbReference>
<evidence type="ECO:0000256" key="1">
    <source>
        <dbReference type="ARBA" id="ARBA00009114"/>
    </source>
</evidence>